<comment type="caution">
    <text evidence="6">The sequence shown here is derived from an EMBL/GenBank/DDBJ whole genome shotgun (WGS) entry which is preliminary data.</text>
</comment>
<dbReference type="EMBL" id="RCBY01000221">
    <property type="protein sequence ID" value="RQH28055.1"/>
    <property type="molecule type" value="Genomic_DNA"/>
</dbReference>
<sequence length="206" mass="23656">MKTLLLILGKETNEFAKGNYNQSLFEIAVETLKARYNILTTIVEEGYDVPEEIAKFKQADAVIFQYPVYWFMMPSTLKRYLDDVYAYGEFFAFSGGEYGSGGLMKGKKFMLSTTWNAPIEVFNNKNPNSFFEGRSAEEVLLPMRKSQEYCGLEELPHFSCHNIIKNPQFESDQERYILHLTKVFLDFNPFINADTQQVASIVSNPG</sequence>
<evidence type="ECO:0000256" key="1">
    <source>
        <dbReference type="ARBA" id="ARBA00001974"/>
    </source>
</evidence>
<evidence type="ECO:0000313" key="7">
    <source>
        <dbReference type="Proteomes" id="UP000269154"/>
    </source>
</evidence>
<dbReference type="PANTHER" id="PTHR46305:SF3">
    <property type="entry name" value="NADPH:QUINONE OXIDOREDUCTASE MDAB"/>
    <property type="match status" value="1"/>
</dbReference>
<name>A0A3N6Q9F1_9CYAN</name>
<keyword evidence="2" id="KW-0285">Flavoprotein</keyword>
<keyword evidence="7" id="KW-1185">Reference proteome</keyword>
<keyword evidence="3" id="KW-0274">FAD</keyword>
<gene>
    <name evidence="6" type="ORF">D5R40_26130</name>
</gene>
<comment type="cofactor">
    <cofactor evidence="1">
        <name>FAD</name>
        <dbReference type="ChEBI" id="CHEBI:57692"/>
    </cofactor>
</comment>
<dbReference type="RefSeq" id="WP_124147775.1">
    <property type="nucleotide sequence ID" value="NZ_CAWOKI010000314.1"/>
</dbReference>
<dbReference type="PANTHER" id="PTHR46305">
    <property type="match status" value="1"/>
</dbReference>
<protein>
    <submittedName>
        <fullName evidence="6">Flavodoxin family protein</fullName>
    </submittedName>
</protein>
<dbReference type="Proteomes" id="UP000269154">
    <property type="component" value="Unassembled WGS sequence"/>
</dbReference>
<organism evidence="6 7">
    <name type="scientific">Okeania hirsuta</name>
    <dbReference type="NCBI Taxonomy" id="1458930"/>
    <lineage>
        <taxon>Bacteria</taxon>
        <taxon>Bacillati</taxon>
        <taxon>Cyanobacteriota</taxon>
        <taxon>Cyanophyceae</taxon>
        <taxon>Oscillatoriophycideae</taxon>
        <taxon>Oscillatoriales</taxon>
        <taxon>Microcoleaceae</taxon>
        <taxon>Okeania</taxon>
    </lineage>
</organism>
<proteinExistence type="inferred from homology"/>
<reference evidence="6 7" key="1">
    <citation type="journal article" date="2018" name="ACS Chem. Biol.">
        <title>Ketoreductase domain dysfunction expands chemodiversity: malyngamide biosynthesis in the cyanobacterium Okeania hirsuta.</title>
        <authorList>
            <person name="Moss N.A."/>
            <person name="Leao T."/>
            <person name="Rankin M."/>
            <person name="McCullough T.M."/>
            <person name="Qu P."/>
            <person name="Korobeynikov A."/>
            <person name="Smith J.L."/>
            <person name="Gerwick L."/>
            <person name="Gerwick W.H."/>
        </authorList>
    </citation>
    <scope>NUCLEOTIDE SEQUENCE [LARGE SCALE GENOMIC DNA]</scope>
    <source>
        <strain evidence="6 7">PAB10Feb10-1</strain>
    </source>
</reference>
<evidence type="ECO:0000256" key="4">
    <source>
        <dbReference type="ARBA" id="ARBA00037981"/>
    </source>
</evidence>
<comment type="similarity">
    <text evidence="4">Belongs to the oxidoreductase MdaB family.</text>
</comment>
<dbReference type="OrthoDB" id="9798454at2"/>
<evidence type="ECO:0000259" key="5">
    <source>
        <dbReference type="Pfam" id="PF02525"/>
    </source>
</evidence>
<dbReference type="Pfam" id="PF02525">
    <property type="entry name" value="Flavodoxin_2"/>
    <property type="match status" value="1"/>
</dbReference>
<evidence type="ECO:0000256" key="3">
    <source>
        <dbReference type="ARBA" id="ARBA00022827"/>
    </source>
</evidence>
<dbReference type="InterPro" id="IPR003680">
    <property type="entry name" value="Flavodoxin_fold"/>
</dbReference>
<accession>A0A3N6Q9F1</accession>
<evidence type="ECO:0000313" key="6">
    <source>
        <dbReference type="EMBL" id="RQH28055.1"/>
    </source>
</evidence>
<dbReference type="InterPro" id="IPR052397">
    <property type="entry name" value="NADPH-QR_MdaB"/>
</dbReference>
<feature type="domain" description="Flavodoxin-like fold" evidence="5">
    <location>
        <begin position="14"/>
        <end position="175"/>
    </location>
</feature>
<dbReference type="InterPro" id="IPR029039">
    <property type="entry name" value="Flavoprotein-like_sf"/>
</dbReference>
<dbReference type="AlphaFoldDB" id="A0A3N6Q9F1"/>
<dbReference type="SUPFAM" id="SSF52218">
    <property type="entry name" value="Flavoproteins"/>
    <property type="match status" value="1"/>
</dbReference>
<evidence type="ECO:0000256" key="2">
    <source>
        <dbReference type="ARBA" id="ARBA00022630"/>
    </source>
</evidence>
<dbReference type="Gene3D" id="3.40.50.360">
    <property type="match status" value="1"/>
</dbReference>